<dbReference type="InterPro" id="IPR011074">
    <property type="entry name" value="CRAL/TRIO_N_dom"/>
</dbReference>
<accession>A0A8H7QHM6</accession>
<evidence type="ECO:0000313" key="2">
    <source>
        <dbReference type="EMBL" id="KAG2192633.1"/>
    </source>
</evidence>
<comment type="caution">
    <text evidence="2">The sequence shown here is derived from an EMBL/GenBank/DDBJ whole genome shotgun (WGS) entry which is preliminary data.</text>
</comment>
<dbReference type="CDD" id="cd00170">
    <property type="entry name" value="SEC14"/>
    <property type="match status" value="1"/>
</dbReference>
<keyword evidence="3" id="KW-1185">Reference proteome</keyword>
<proteinExistence type="predicted"/>
<reference evidence="2" key="1">
    <citation type="submission" date="2020-12" db="EMBL/GenBank/DDBJ databases">
        <title>Metabolic potential, ecology and presence of endohyphal bacteria is reflected in genomic diversity of Mucoromycotina.</title>
        <authorList>
            <person name="Muszewska A."/>
            <person name="Okrasinska A."/>
            <person name="Steczkiewicz K."/>
            <person name="Drgas O."/>
            <person name="Orlowska M."/>
            <person name="Perlinska-Lenart U."/>
            <person name="Aleksandrzak-Piekarczyk T."/>
            <person name="Szatraj K."/>
            <person name="Zielenkiewicz U."/>
            <person name="Pilsyk S."/>
            <person name="Malc E."/>
            <person name="Mieczkowski P."/>
            <person name="Kruszewska J.S."/>
            <person name="Biernat P."/>
            <person name="Pawlowska J."/>
        </authorList>
    </citation>
    <scope>NUCLEOTIDE SEQUENCE</scope>
    <source>
        <strain evidence="2">WA0000017839</strain>
    </source>
</reference>
<dbReference type="PROSITE" id="PS50191">
    <property type="entry name" value="CRAL_TRIO"/>
    <property type="match status" value="1"/>
</dbReference>
<dbReference type="AlphaFoldDB" id="A0A8H7QHM6"/>
<gene>
    <name evidence="2" type="ORF">INT47_000177</name>
</gene>
<dbReference type="EMBL" id="JAEPRD010000279">
    <property type="protein sequence ID" value="KAG2192633.1"/>
    <property type="molecule type" value="Genomic_DNA"/>
</dbReference>
<feature type="domain" description="CRAL-TRIO" evidence="1">
    <location>
        <begin position="164"/>
        <end position="335"/>
    </location>
</feature>
<dbReference type="InterPro" id="IPR036273">
    <property type="entry name" value="CRAL/TRIO_N_dom_sf"/>
</dbReference>
<evidence type="ECO:0000313" key="3">
    <source>
        <dbReference type="Proteomes" id="UP000603453"/>
    </source>
</evidence>
<dbReference type="Gene3D" id="3.40.525.10">
    <property type="entry name" value="CRAL-TRIO lipid binding domain"/>
    <property type="match status" value="1"/>
</dbReference>
<dbReference type="SUPFAM" id="SSF52087">
    <property type="entry name" value="CRAL/TRIO domain"/>
    <property type="match status" value="1"/>
</dbReference>
<dbReference type="PANTHER" id="PTHR46590:SF1">
    <property type="entry name" value="PHOSPHATIDYLINOSITOL TRANSFER PROTEIN CSR1"/>
    <property type="match status" value="1"/>
</dbReference>
<dbReference type="SMART" id="SM01100">
    <property type="entry name" value="CRAL_TRIO_N"/>
    <property type="match status" value="1"/>
</dbReference>
<dbReference type="PANTHER" id="PTHR46590">
    <property type="entry name" value="PHOSPHATIDYLINOSITOL TRANSFER PROTEIN CSR1-RELATED"/>
    <property type="match status" value="1"/>
</dbReference>
<name>A0A8H7QHM6_9FUNG</name>
<dbReference type="Proteomes" id="UP000603453">
    <property type="component" value="Unassembled WGS sequence"/>
</dbReference>
<dbReference type="OrthoDB" id="43460at2759"/>
<evidence type="ECO:0000259" key="1">
    <source>
        <dbReference type="PROSITE" id="PS50191"/>
    </source>
</evidence>
<dbReference type="SMART" id="SM00516">
    <property type="entry name" value="SEC14"/>
    <property type="match status" value="1"/>
</dbReference>
<dbReference type="Pfam" id="PF00650">
    <property type="entry name" value="CRAL_TRIO"/>
    <property type="match status" value="1"/>
</dbReference>
<sequence length="447" mass="50146">MSIVFPTGQITLDNRKPGHAGTLTADQVKSLKSLWVRLLDLFAQAGDTIHLPDHSHDRPVKKGGFLGFGGKPQEAPHDYFIGATSDPRWTTLPLEKALPLIPGALLHEAFWGLVATDNPDSTLLRFLRARKWDLDASYNMLVNTLRWRLEVRTNEIVSLGETGLIEELEKAKPGLGISFKDKLDSKMVVLGGPDKSARGCCFVNVQVHHKDDQPLEIMKLITIYIMETSRVICNYPMDTVCIVFNLENFTLSNMDFEAVKFLVECFQAYYPETLGLACVHKAPWVFSTIWSLITPLLDPVVASKIVFTKNLDDLKKYIDAEGLPVIITGDKTKPSLDDLAPPRPPQAGPKCVPADTPVIRLYWETVNVYEIDTKQWCAVPEFGGDADALARLRLAQQYRIARIKAEKVLRGETSYHTKGLVSIDENDRLIINYTTGSWVKKDITEWV</sequence>
<protein>
    <recommendedName>
        <fullName evidence="1">CRAL-TRIO domain-containing protein</fullName>
    </recommendedName>
</protein>
<organism evidence="2 3">
    <name type="scientific">Mucor saturninus</name>
    <dbReference type="NCBI Taxonomy" id="64648"/>
    <lineage>
        <taxon>Eukaryota</taxon>
        <taxon>Fungi</taxon>
        <taxon>Fungi incertae sedis</taxon>
        <taxon>Mucoromycota</taxon>
        <taxon>Mucoromycotina</taxon>
        <taxon>Mucoromycetes</taxon>
        <taxon>Mucorales</taxon>
        <taxon>Mucorineae</taxon>
        <taxon>Mucoraceae</taxon>
        <taxon>Mucor</taxon>
    </lineage>
</organism>
<dbReference type="SUPFAM" id="SSF46938">
    <property type="entry name" value="CRAL/TRIO N-terminal domain"/>
    <property type="match status" value="1"/>
</dbReference>
<dbReference type="InterPro" id="IPR036865">
    <property type="entry name" value="CRAL-TRIO_dom_sf"/>
</dbReference>
<dbReference type="Pfam" id="PF03765">
    <property type="entry name" value="CRAL_TRIO_N"/>
    <property type="match status" value="1"/>
</dbReference>
<dbReference type="InterPro" id="IPR052432">
    <property type="entry name" value="PITP/CRAL-TRIO"/>
</dbReference>
<dbReference type="InterPro" id="IPR001251">
    <property type="entry name" value="CRAL-TRIO_dom"/>
</dbReference>